<accession>B5Y6X6</accession>
<dbReference type="GO" id="GO:0102009">
    <property type="term" value="F:proline dipeptidase activity"/>
    <property type="evidence" value="ECO:0007669"/>
    <property type="project" value="UniProtKB-EC"/>
</dbReference>
<dbReference type="PANTHER" id="PTHR16301">
    <property type="entry name" value="IMPACT-RELATED"/>
    <property type="match status" value="1"/>
</dbReference>
<proteinExistence type="inferred from homology"/>
<evidence type="ECO:0000313" key="3">
    <source>
        <dbReference type="EMBL" id="ACI17118.1"/>
    </source>
</evidence>
<dbReference type="InterPro" id="IPR020568">
    <property type="entry name" value="Ribosomal_Su5_D2-typ_SF"/>
</dbReference>
<keyword evidence="4" id="KW-1185">Reference proteome</keyword>
<dbReference type="AlphaFoldDB" id="B5Y6X6"/>
<protein>
    <submittedName>
        <fullName evidence="3">Xaa-Pro dipeptidase</fullName>
        <ecNumber evidence="3">3.4.13.9</ecNumber>
    </submittedName>
</protein>
<dbReference type="GO" id="GO:0006446">
    <property type="term" value="P:regulation of translational initiation"/>
    <property type="evidence" value="ECO:0007669"/>
    <property type="project" value="TreeGrafter"/>
</dbReference>
<reference evidence="4" key="1">
    <citation type="submission" date="2008-08" db="EMBL/GenBank/DDBJ databases">
        <title>The complete genome sequence of Coprothermobacter proteolyticus strain ATCC 5245 / DSM 5265 / BT.</title>
        <authorList>
            <person name="Dodson R.J."/>
            <person name="Durkin A.S."/>
            <person name="Wu M."/>
            <person name="Eisen J."/>
            <person name="Sutton G."/>
        </authorList>
    </citation>
    <scope>NUCLEOTIDE SEQUENCE [LARGE SCALE GENOMIC DNA]</scope>
    <source>
        <strain evidence="4">ATCC 35245 / DSM 5265 / OCM 4 / BT</strain>
    </source>
</reference>
<keyword evidence="3" id="KW-0645">Protease</keyword>
<dbReference type="Gene3D" id="3.30.230.30">
    <property type="entry name" value="Impact, N-terminal domain"/>
    <property type="match status" value="1"/>
</dbReference>
<gene>
    <name evidence="3" type="ordered locus">COPRO5265_0153</name>
</gene>
<dbReference type="EC" id="3.4.13.9" evidence="3"/>
<keyword evidence="3" id="KW-0224">Dipeptidase</keyword>
<dbReference type="Pfam" id="PF01205">
    <property type="entry name" value="Impact_N"/>
    <property type="match status" value="1"/>
</dbReference>
<dbReference type="InterPro" id="IPR001498">
    <property type="entry name" value="Impact_N"/>
</dbReference>
<dbReference type="InterPro" id="IPR036956">
    <property type="entry name" value="Impact_N_sf"/>
</dbReference>
<dbReference type="Proteomes" id="UP000001732">
    <property type="component" value="Chromosome"/>
</dbReference>
<keyword evidence="3" id="KW-0378">Hydrolase</keyword>
<dbReference type="EMBL" id="CP001145">
    <property type="protein sequence ID" value="ACI17118.1"/>
    <property type="molecule type" value="Genomic_DNA"/>
</dbReference>
<evidence type="ECO:0000313" key="4">
    <source>
        <dbReference type="Proteomes" id="UP000001732"/>
    </source>
</evidence>
<dbReference type="RefSeq" id="WP_012543770.1">
    <property type="nucleotide sequence ID" value="NC_011295.1"/>
</dbReference>
<evidence type="ECO:0000256" key="1">
    <source>
        <dbReference type="ARBA" id="ARBA00007665"/>
    </source>
</evidence>
<organism evidence="3 4">
    <name type="scientific">Coprothermobacter proteolyticus (strain ATCC 35245 / DSM 5265 / OCM 4 / BT)</name>
    <dbReference type="NCBI Taxonomy" id="309798"/>
    <lineage>
        <taxon>Bacteria</taxon>
        <taxon>Pseudomonadati</taxon>
        <taxon>Coprothermobacterota</taxon>
        <taxon>Coprothermobacteria</taxon>
        <taxon>Coprothermobacterales</taxon>
        <taxon>Coprothermobacteraceae</taxon>
        <taxon>Coprothermobacter</taxon>
    </lineage>
</organism>
<dbReference type="PROSITE" id="PS00910">
    <property type="entry name" value="UPF0029"/>
    <property type="match status" value="1"/>
</dbReference>
<dbReference type="PANTHER" id="PTHR16301:SF20">
    <property type="entry name" value="IMPACT FAMILY MEMBER YIGZ"/>
    <property type="match status" value="1"/>
</dbReference>
<sequence>MASYREVIKRSEFIGYAKAVFTEQEVHEFLQQVKLEHPKATHWVWAYKIEEIMFSSDAGEPSGSAGLPVLNAIRSSGLDYVMVVVVRYFGGVLLGIKGLIDAYNSVARKTLELANKGKVVRQRYVTMELSYEVYGKLYEDLARLVSEPDIRFQEQVIMCGWVDMARKEELEHLVAQRGMSLQWGQDERTMVA</sequence>
<dbReference type="HOGENOM" id="CLU_083552_1_1_9"/>
<comment type="similarity">
    <text evidence="1">Belongs to the IMPACT family.</text>
</comment>
<feature type="domain" description="Impact N-terminal" evidence="2">
    <location>
        <begin position="9"/>
        <end position="111"/>
    </location>
</feature>
<dbReference type="InterPro" id="IPR020569">
    <property type="entry name" value="UPF0029_Impact_CS"/>
</dbReference>
<reference evidence="3 4" key="2">
    <citation type="journal article" date="2014" name="Genome Announc.">
        <title>Complete Genome Sequence of Coprothermobacter proteolyticus DSM 5265.</title>
        <authorList>
            <person name="Alexiev A."/>
            <person name="Coil D.A."/>
            <person name="Badger J.H."/>
            <person name="Enticknap J."/>
            <person name="Ward N."/>
            <person name="Robb F.T."/>
            <person name="Eisen J.A."/>
        </authorList>
    </citation>
    <scope>NUCLEOTIDE SEQUENCE [LARGE SCALE GENOMIC DNA]</scope>
    <source>
        <strain evidence="4">ATCC 35245 / DSM 5265 / OCM 4 / BT</strain>
    </source>
</reference>
<dbReference type="KEGG" id="cpo:COPRO5265_0153"/>
<evidence type="ECO:0000259" key="2">
    <source>
        <dbReference type="Pfam" id="PF01205"/>
    </source>
</evidence>
<dbReference type="OrthoDB" id="9813771at2"/>
<dbReference type="eggNOG" id="COG1739">
    <property type="taxonomic scope" value="Bacteria"/>
</dbReference>
<name>B5Y6X6_COPPD</name>
<dbReference type="SUPFAM" id="SSF54211">
    <property type="entry name" value="Ribosomal protein S5 domain 2-like"/>
    <property type="match status" value="1"/>
</dbReference>
<dbReference type="InterPro" id="IPR023582">
    <property type="entry name" value="Impact"/>
</dbReference>
<dbReference type="GO" id="GO:0005737">
    <property type="term" value="C:cytoplasm"/>
    <property type="evidence" value="ECO:0007669"/>
    <property type="project" value="TreeGrafter"/>
</dbReference>